<dbReference type="InterPro" id="IPR000719">
    <property type="entry name" value="Prot_kinase_dom"/>
</dbReference>
<dbReference type="Gene3D" id="3.30.200.20">
    <property type="entry name" value="Phosphorylase Kinase, domain 1"/>
    <property type="match status" value="1"/>
</dbReference>
<feature type="compositionally biased region" description="Low complexity" evidence="1">
    <location>
        <begin position="482"/>
        <end position="492"/>
    </location>
</feature>
<dbReference type="PROSITE" id="PS00108">
    <property type="entry name" value="PROTEIN_KINASE_ST"/>
    <property type="match status" value="1"/>
</dbReference>
<protein>
    <recommendedName>
        <fullName evidence="2">Protein kinase domain-containing protein</fullName>
    </recommendedName>
</protein>
<dbReference type="GO" id="GO:0004672">
    <property type="term" value="F:protein kinase activity"/>
    <property type="evidence" value="ECO:0007669"/>
    <property type="project" value="InterPro"/>
</dbReference>
<feature type="region of interest" description="Disordered" evidence="1">
    <location>
        <begin position="1251"/>
        <end position="1272"/>
    </location>
</feature>
<keyword evidence="4" id="KW-1185">Reference proteome</keyword>
<dbReference type="InterPro" id="IPR010730">
    <property type="entry name" value="HET"/>
</dbReference>
<evidence type="ECO:0000313" key="3">
    <source>
        <dbReference type="EMBL" id="KAF2820381.1"/>
    </source>
</evidence>
<dbReference type="Pfam" id="PF06985">
    <property type="entry name" value="HET"/>
    <property type="match status" value="1"/>
</dbReference>
<dbReference type="SUPFAM" id="SSF56112">
    <property type="entry name" value="Protein kinase-like (PK-like)"/>
    <property type="match status" value="1"/>
</dbReference>
<feature type="compositionally biased region" description="Acidic residues" evidence="1">
    <location>
        <begin position="420"/>
        <end position="443"/>
    </location>
</feature>
<feature type="domain" description="Protein kinase" evidence="2">
    <location>
        <begin position="688"/>
        <end position="963"/>
    </location>
</feature>
<evidence type="ECO:0000256" key="1">
    <source>
        <dbReference type="SAM" id="MobiDB-lite"/>
    </source>
</evidence>
<feature type="compositionally biased region" description="Polar residues" evidence="1">
    <location>
        <begin position="259"/>
        <end position="277"/>
    </location>
</feature>
<accession>A0A6A6ZGZ0</accession>
<dbReference type="GO" id="GO:0005524">
    <property type="term" value="F:ATP binding"/>
    <property type="evidence" value="ECO:0007669"/>
    <property type="project" value="InterPro"/>
</dbReference>
<dbReference type="OrthoDB" id="4062651at2759"/>
<reference evidence="3" key="1">
    <citation type="journal article" date="2020" name="Stud. Mycol.">
        <title>101 Dothideomycetes genomes: a test case for predicting lifestyles and emergence of pathogens.</title>
        <authorList>
            <person name="Haridas S."/>
            <person name="Albert R."/>
            <person name="Binder M."/>
            <person name="Bloem J."/>
            <person name="Labutti K."/>
            <person name="Salamov A."/>
            <person name="Andreopoulos B."/>
            <person name="Baker S."/>
            <person name="Barry K."/>
            <person name="Bills G."/>
            <person name="Bluhm B."/>
            <person name="Cannon C."/>
            <person name="Castanera R."/>
            <person name="Culley D."/>
            <person name="Daum C."/>
            <person name="Ezra D."/>
            <person name="Gonzalez J."/>
            <person name="Henrissat B."/>
            <person name="Kuo A."/>
            <person name="Liang C."/>
            <person name="Lipzen A."/>
            <person name="Lutzoni F."/>
            <person name="Magnuson J."/>
            <person name="Mondo S."/>
            <person name="Nolan M."/>
            <person name="Ohm R."/>
            <person name="Pangilinan J."/>
            <person name="Park H.-J."/>
            <person name="Ramirez L."/>
            <person name="Alfaro M."/>
            <person name="Sun H."/>
            <person name="Tritt A."/>
            <person name="Yoshinaga Y."/>
            <person name="Zwiers L.-H."/>
            <person name="Turgeon B."/>
            <person name="Goodwin S."/>
            <person name="Spatafora J."/>
            <person name="Crous P."/>
            <person name="Grigoriev I."/>
        </authorList>
    </citation>
    <scope>NUCLEOTIDE SEQUENCE</scope>
    <source>
        <strain evidence="3">CBS 113818</strain>
    </source>
</reference>
<dbReference type="InterPro" id="IPR008271">
    <property type="entry name" value="Ser/Thr_kinase_AS"/>
</dbReference>
<dbReference type="PROSITE" id="PS50011">
    <property type="entry name" value="PROTEIN_KINASE_DOM"/>
    <property type="match status" value="1"/>
</dbReference>
<dbReference type="CDD" id="cd00180">
    <property type="entry name" value="PKc"/>
    <property type="match status" value="1"/>
</dbReference>
<dbReference type="Pfam" id="PF00069">
    <property type="entry name" value="Pkinase"/>
    <property type="match status" value="1"/>
</dbReference>
<evidence type="ECO:0000259" key="2">
    <source>
        <dbReference type="PROSITE" id="PS50011"/>
    </source>
</evidence>
<feature type="compositionally biased region" description="Low complexity" evidence="1">
    <location>
        <begin position="1359"/>
        <end position="1385"/>
    </location>
</feature>
<gene>
    <name evidence="3" type="ORF">CC86DRAFT_471467</name>
</gene>
<sequence>MDSHQGAGFAFDMNMDFSNVFATTKQNEGETSNSFFGDEGIDTSNFGQFDPMNSLLSPQMAFGLDSSLTLDNTSGSTSVWDGQLTPQLQNVANTFPHTPAQSFDSLYQPTQYGTALGKRPLQLDVQDFPRAKRHESIGDFTLFPPMPSAATSWAIDAHPTPATSVEMGISDEAADMCAMWFNKYNILPSDKHIDSLSQLTGESSDAIRHWFGNLMKQGMGNTTNGDSAYKSQTALQPDQFWNSFHVPHMPLEESTQESITTPENLQETVTVSPSVSANALRGGKKSRCAPTEDQSLLARDSNKVYQCTRKCGKRYGRKCDWKRNEEEGYPCKSWVCSLCVGEGVDNVKPCFRKYHFAQHFRNIHPGVNCDDFEEASVVCSETEFPRKCGFCKHRFESRQERIDHIADHFKQGKCMLDWNDSDDSDNSDNTNDDDDDKPSDDDSDGSRPAYQPPQRDPRGGLDPKYYDGGSDRSGNSGGAQGGFFQFQLSQLNEGQSGPRSSRADQLIKPTNALPETRQRTRCASEPLPQQSIEQPSSAGQWYTRGNFDAPKRDDSHPLARDGLTRSLVQREGPFVEDEQYLKEHLHPTEVEKPEGEVDWLDALLTSRQRMTIKQAKTASTAVDATDHRTDSGARLDQTALTRIDDKDGSQATGLSNPAPAGQKGIQTSRLPSLESKILQTIPTTSQSFLSVRFLGSGGFSTVDEVVHRATNLRLGRKTLKNRDPAALKELWKEVNVLQKLRHPHVIRFLGAYSKGDKMSILLSPIADTTLALWLDRFKQDKPANFSQVVTKMFGCLASSVRYLHEQRPVVKHMDIKPQNILIVEGDGEFPHVVLCDFGISSSEDLTDGRIQPLTRQYVAPETFEGFTRKEAADIWSLGCVFAEMASVSFSQSNPNWQELRKEFSGRATKYYWQDVPGLQDRLATLLEGAATLTERTVVRTLKSMLSAQPDERPDAASLTMVFAPAPCCLSWPNDNAAYPGPREELSSVEMLAHEDGIDCHAQLHQHGQSNTRTDHGLSSAKGWIKQCSHHHEACSHSPSSHTKALPTRLIDICPNGKPGSSVCVVDTASIDSSTGLVEYVALSHVWSRSDTTLSTDHLQNLSTHVDVPLSSLSQAMNAAVNAARGLEYRYIWIDSLCVLQNSDDDKQKECASMASTFRNAALTLILDNIDGGTTDFNEFFADTNGTDQNHASSGFAWDTRAWALQERLLSHRLLHLGQEQMYWECNSLKASETFPQGLPSLLWEKAHTKPDATHHPKHACTSPGIPESKQASKLDHLVRTPAKSKQANRPEQRRIRDCQWIKKQGDGRSHCTSDDVDVVLPPQTRYADDKHRSGVFHGEHHVAACDAVKSKNLTDDRGSAPLSSSHISSSSLVSLSSTSTTGLRSDAARTQIRTSGQLDQNGNLSRSSGNANGRTNLGDGGGGKSGDVNDVMEE</sequence>
<feature type="compositionally biased region" description="Polar residues" evidence="1">
    <location>
        <begin position="527"/>
        <end position="540"/>
    </location>
</feature>
<dbReference type="Proteomes" id="UP000799424">
    <property type="component" value="Unassembled WGS sequence"/>
</dbReference>
<name>A0A6A6ZGZ0_9PLEO</name>
<dbReference type="EMBL" id="MU006241">
    <property type="protein sequence ID" value="KAF2820381.1"/>
    <property type="molecule type" value="Genomic_DNA"/>
</dbReference>
<feature type="compositionally biased region" description="Basic and acidic residues" evidence="1">
    <location>
        <begin position="549"/>
        <end position="563"/>
    </location>
</feature>
<dbReference type="PANTHER" id="PTHR33112:SF10">
    <property type="entry name" value="TOL"/>
    <property type="match status" value="1"/>
</dbReference>
<organism evidence="3 4">
    <name type="scientific">Ophiobolus disseminans</name>
    <dbReference type="NCBI Taxonomy" id="1469910"/>
    <lineage>
        <taxon>Eukaryota</taxon>
        <taxon>Fungi</taxon>
        <taxon>Dikarya</taxon>
        <taxon>Ascomycota</taxon>
        <taxon>Pezizomycotina</taxon>
        <taxon>Dothideomycetes</taxon>
        <taxon>Pleosporomycetidae</taxon>
        <taxon>Pleosporales</taxon>
        <taxon>Pleosporineae</taxon>
        <taxon>Phaeosphaeriaceae</taxon>
        <taxon>Ophiobolus</taxon>
    </lineage>
</organism>
<dbReference type="Gene3D" id="1.10.510.10">
    <property type="entry name" value="Transferase(Phosphotransferase) domain 1"/>
    <property type="match status" value="1"/>
</dbReference>
<feature type="compositionally biased region" description="Basic and acidic residues" evidence="1">
    <location>
        <begin position="455"/>
        <end position="465"/>
    </location>
</feature>
<feature type="region of interest" description="Disordered" evidence="1">
    <location>
        <begin position="643"/>
        <end position="665"/>
    </location>
</feature>
<dbReference type="InterPro" id="IPR011009">
    <property type="entry name" value="Kinase-like_dom_sf"/>
</dbReference>
<feature type="region of interest" description="Disordered" evidence="1">
    <location>
        <begin position="420"/>
        <end position="571"/>
    </location>
</feature>
<feature type="compositionally biased region" description="Polar residues" evidence="1">
    <location>
        <begin position="1391"/>
        <end position="1415"/>
    </location>
</feature>
<dbReference type="SMART" id="SM00220">
    <property type="entry name" value="S_TKc"/>
    <property type="match status" value="1"/>
</dbReference>
<proteinExistence type="predicted"/>
<feature type="region of interest" description="Disordered" evidence="1">
    <location>
        <begin position="1354"/>
        <end position="1434"/>
    </location>
</feature>
<feature type="region of interest" description="Disordered" evidence="1">
    <location>
        <begin position="259"/>
        <end position="292"/>
    </location>
</feature>
<evidence type="ECO:0000313" key="4">
    <source>
        <dbReference type="Proteomes" id="UP000799424"/>
    </source>
</evidence>
<dbReference type="PANTHER" id="PTHR33112">
    <property type="entry name" value="DOMAIN PROTEIN, PUTATIVE-RELATED"/>
    <property type="match status" value="1"/>
</dbReference>